<feature type="compositionally biased region" description="Polar residues" evidence="1">
    <location>
        <begin position="175"/>
        <end position="184"/>
    </location>
</feature>
<evidence type="ECO:0000313" key="3">
    <source>
        <dbReference type="Proteomes" id="UP000494206"/>
    </source>
</evidence>
<gene>
    <name evidence="2" type="ORF">CBOVIS_LOCUS9203</name>
</gene>
<feature type="region of interest" description="Disordered" evidence="1">
    <location>
        <begin position="163"/>
        <end position="184"/>
    </location>
</feature>
<protein>
    <submittedName>
        <fullName evidence="2">Uncharacterized protein</fullName>
    </submittedName>
</protein>
<name>A0A8S1F6E5_9PELO</name>
<accession>A0A8S1F6E5</accession>
<comment type="caution">
    <text evidence="2">The sequence shown here is derived from an EMBL/GenBank/DDBJ whole genome shotgun (WGS) entry which is preliminary data.</text>
</comment>
<evidence type="ECO:0000256" key="1">
    <source>
        <dbReference type="SAM" id="MobiDB-lite"/>
    </source>
</evidence>
<feature type="compositionally biased region" description="Basic and acidic residues" evidence="1">
    <location>
        <begin position="132"/>
        <end position="148"/>
    </location>
</feature>
<evidence type="ECO:0000313" key="2">
    <source>
        <dbReference type="EMBL" id="CAB3407246.1"/>
    </source>
</evidence>
<dbReference type="Proteomes" id="UP000494206">
    <property type="component" value="Unassembled WGS sequence"/>
</dbReference>
<sequence>MLVYRRMPLMEGNQRYSDERRITIKELECYPCQVCGKLSESLKEFKRHELECLANCSSFEAENPERADETSVVMNNPSTSTRSDMEQIVLNSTKDVQVQTESTLEQRDEMRPSIGVNENDEMSMTAEIDDETLSKPDSTVEKQSTKRRKIDEREGFNGIETRSVSAPSASAIASNDNQNTPRTNAAGSEKVLNLKIFPNLRYEDVKKIKESNLPSDFPGRFSNMACDIYVTNIYNGTTNKRNKRELIENFLMARYRIEKVVYLDILHFLKIMYTICRKGGLLI</sequence>
<feature type="compositionally biased region" description="Low complexity" evidence="1">
    <location>
        <begin position="163"/>
        <end position="174"/>
    </location>
</feature>
<proteinExistence type="predicted"/>
<organism evidence="2 3">
    <name type="scientific">Caenorhabditis bovis</name>
    <dbReference type="NCBI Taxonomy" id="2654633"/>
    <lineage>
        <taxon>Eukaryota</taxon>
        <taxon>Metazoa</taxon>
        <taxon>Ecdysozoa</taxon>
        <taxon>Nematoda</taxon>
        <taxon>Chromadorea</taxon>
        <taxon>Rhabditida</taxon>
        <taxon>Rhabditina</taxon>
        <taxon>Rhabditomorpha</taxon>
        <taxon>Rhabditoidea</taxon>
        <taxon>Rhabditidae</taxon>
        <taxon>Peloderinae</taxon>
        <taxon>Caenorhabditis</taxon>
    </lineage>
</organism>
<reference evidence="2 3" key="1">
    <citation type="submission" date="2020-04" db="EMBL/GenBank/DDBJ databases">
        <authorList>
            <person name="Laetsch R D."/>
            <person name="Stevens L."/>
            <person name="Kumar S."/>
            <person name="Blaxter L. M."/>
        </authorList>
    </citation>
    <scope>NUCLEOTIDE SEQUENCE [LARGE SCALE GENOMIC DNA]</scope>
</reference>
<keyword evidence="3" id="KW-1185">Reference proteome</keyword>
<dbReference type="AlphaFoldDB" id="A0A8S1F6E5"/>
<dbReference type="EMBL" id="CADEPM010000006">
    <property type="protein sequence ID" value="CAB3407246.1"/>
    <property type="molecule type" value="Genomic_DNA"/>
</dbReference>
<feature type="region of interest" description="Disordered" evidence="1">
    <location>
        <begin position="95"/>
        <end position="148"/>
    </location>
</feature>